<gene>
    <name evidence="8" type="ORF">B5V51_3891</name>
</gene>
<organism evidence="8">
    <name type="scientific">Heliothis virescens</name>
    <name type="common">Tobacco budworm moth</name>
    <dbReference type="NCBI Taxonomy" id="7102"/>
    <lineage>
        <taxon>Eukaryota</taxon>
        <taxon>Metazoa</taxon>
        <taxon>Ecdysozoa</taxon>
        <taxon>Arthropoda</taxon>
        <taxon>Hexapoda</taxon>
        <taxon>Insecta</taxon>
        <taxon>Pterygota</taxon>
        <taxon>Neoptera</taxon>
        <taxon>Endopterygota</taxon>
        <taxon>Lepidoptera</taxon>
        <taxon>Glossata</taxon>
        <taxon>Ditrysia</taxon>
        <taxon>Noctuoidea</taxon>
        <taxon>Noctuidae</taxon>
        <taxon>Heliothinae</taxon>
        <taxon>Heliothis</taxon>
    </lineage>
</organism>
<dbReference type="Gene3D" id="1.20.144.10">
    <property type="entry name" value="Phosphatidic acid phosphatase type 2/haloperoxidase"/>
    <property type="match status" value="1"/>
</dbReference>
<dbReference type="EMBL" id="NWSH01001933">
    <property type="protein sequence ID" value="PCG69634.1"/>
    <property type="molecule type" value="Genomic_DNA"/>
</dbReference>
<feature type="transmembrane region" description="Helical" evidence="6">
    <location>
        <begin position="231"/>
        <end position="249"/>
    </location>
</feature>
<dbReference type="Pfam" id="PF01569">
    <property type="entry name" value="PAP2"/>
    <property type="match status" value="1"/>
</dbReference>
<evidence type="ECO:0000256" key="4">
    <source>
        <dbReference type="ARBA" id="ARBA00022989"/>
    </source>
</evidence>
<evidence type="ECO:0000256" key="3">
    <source>
        <dbReference type="ARBA" id="ARBA00022692"/>
    </source>
</evidence>
<sequence length="250" mass="28113">MQARHSILWHLLIDLPILLLVAAVCILLEVGALPSRRAGFTCNDPALSYPHTGDTFSISLVAAITVIVPYLVLWAVETTLQREDEYLKKSKLLTSAKTAAFIYRDYIYGSVFNFTILEVVKCVVGSPRPTFFDLCQPDKASTCNDSEYVSNYRCTSTKYSRYLQIDSSRSFPSAHASLSIYCGLFLAWYLQRRAFSWHNRSVLLVPLLQILCIVYAAVCSLSRLSDHRHHWWDVLVGGAMGALSVLYTVS</sequence>
<evidence type="ECO:0000259" key="7">
    <source>
        <dbReference type="SMART" id="SM00014"/>
    </source>
</evidence>
<evidence type="ECO:0000256" key="2">
    <source>
        <dbReference type="ARBA" id="ARBA00008816"/>
    </source>
</evidence>
<comment type="subcellular location">
    <subcellularLocation>
        <location evidence="1">Membrane</location>
        <topology evidence="1">Multi-pass membrane protein</topology>
    </subcellularLocation>
</comment>
<feature type="transmembrane region" description="Helical" evidence="6">
    <location>
        <begin position="171"/>
        <end position="190"/>
    </location>
</feature>
<dbReference type="InterPro" id="IPR043216">
    <property type="entry name" value="PAP-like"/>
</dbReference>
<feature type="transmembrane region" description="Helical" evidence="6">
    <location>
        <begin position="202"/>
        <end position="224"/>
    </location>
</feature>
<dbReference type="InterPro" id="IPR000326">
    <property type="entry name" value="PAP2/HPO"/>
</dbReference>
<dbReference type="PANTHER" id="PTHR10165:SF103">
    <property type="entry name" value="PHOSPHOLIPID PHOSPHATASE HOMOLOG 1.2 HOMOLOG"/>
    <property type="match status" value="1"/>
</dbReference>
<dbReference type="SUPFAM" id="SSF48317">
    <property type="entry name" value="Acid phosphatase/Vanadium-dependent haloperoxidase"/>
    <property type="match status" value="1"/>
</dbReference>
<dbReference type="SMART" id="SM00014">
    <property type="entry name" value="acidPPc"/>
    <property type="match status" value="1"/>
</dbReference>
<dbReference type="GO" id="GO:0005886">
    <property type="term" value="C:plasma membrane"/>
    <property type="evidence" value="ECO:0007669"/>
    <property type="project" value="TreeGrafter"/>
</dbReference>
<feature type="transmembrane region" description="Helical" evidence="6">
    <location>
        <begin position="12"/>
        <end position="35"/>
    </location>
</feature>
<dbReference type="InterPro" id="IPR036938">
    <property type="entry name" value="PAP2/HPO_sf"/>
</dbReference>
<dbReference type="GO" id="GO:0008195">
    <property type="term" value="F:phosphatidate phosphatase activity"/>
    <property type="evidence" value="ECO:0007669"/>
    <property type="project" value="TreeGrafter"/>
</dbReference>
<dbReference type="GO" id="GO:0007165">
    <property type="term" value="P:signal transduction"/>
    <property type="evidence" value="ECO:0007669"/>
    <property type="project" value="TreeGrafter"/>
</dbReference>
<comment type="caution">
    <text evidence="8">The sequence shown here is derived from an EMBL/GenBank/DDBJ whole genome shotgun (WGS) entry which is preliminary data.</text>
</comment>
<comment type="similarity">
    <text evidence="2">Belongs to the PA-phosphatase related phosphoesterase family.</text>
</comment>
<reference evidence="8" key="1">
    <citation type="submission" date="2017-09" db="EMBL/GenBank/DDBJ databases">
        <title>Contemporary evolution of a Lepidopteran species, Heliothis virescens, in response to modern agricultural practices.</title>
        <authorList>
            <person name="Fritz M.L."/>
            <person name="Deyonke A.M."/>
            <person name="Papanicolaou A."/>
            <person name="Micinski S."/>
            <person name="Westbrook J."/>
            <person name="Gould F."/>
        </authorList>
    </citation>
    <scope>NUCLEOTIDE SEQUENCE [LARGE SCALE GENOMIC DNA]</scope>
    <source>
        <strain evidence="8">HvINT-</strain>
        <tissue evidence="8">Whole body</tissue>
    </source>
</reference>
<dbReference type="STRING" id="7102.A0A2A4JDK4"/>
<name>A0A2A4JDK4_HELVI</name>
<dbReference type="GO" id="GO:0006644">
    <property type="term" value="P:phospholipid metabolic process"/>
    <property type="evidence" value="ECO:0007669"/>
    <property type="project" value="InterPro"/>
</dbReference>
<accession>A0A2A4JDK4</accession>
<evidence type="ECO:0000256" key="6">
    <source>
        <dbReference type="SAM" id="Phobius"/>
    </source>
</evidence>
<evidence type="ECO:0000313" key="8">
    <source>
        <dbReference type="EMBL" id="PCG69634.1"/>
    </source>
</evidence>
<feature type="domain" description="Phosphatidic acid phosphatase type 2/haloperoxidase" evidence="7">
    <location>
        <begin position="103"/>
        <end position="249"/>
    </location>
</feature>
<proteinExistence type="inferred from homology"/>
<dbReference type="AlphaFoldDB" id="A0A2A4JDK4"/>
<feature type="transmembrane region" description="Helical" evidence="6">
    <location>
        <begin position="55"/>
        <end position="76"/>
    </location>
</feature>
<protein>
    <recommendedName>
        <fullName evidence="7">Phosphatidic acid phosphatase type 2/haloperoxidase domain-containing protein</fullName>
    </recommendedName>
</protein>
<dbReference type="PANTHER" id="PTHR10165">
    <property type="entry name" value="LIPID PHOSPHATE PHOSPHATASE"/>
    <property type="match status" value="1"/>
</dbReference>
<dbReference type="GO" id="GO:0046839">
    <property type="term" value="P:phospholipid dephosphorylation"/>
    <property type="evidence" value="ECO:0007669"/>
    <property type="project" value="TreeGrafter"/>
</dbReference>
<keyword evidence="5 6" id="KW-0472">Membrane</keyword>
<evidence type="ECO:0000256" key="5">
    <source>
        <dbReference type="ARBA" id="ARBA00023136"/>
    </source>
</evidence>
<keyword evidence="3 6" id="KW-0812">Transmembrane</keyword>
<evidence type="ECO:0000256" key="1">
    <source>
        <dbReference type="ARBA" id="ARBA00004141"/>
    </source>
</evidence>
<keyword evidence="4 6" id="KW-1133">Transmembrane helix</keyword>